<dbReference type="EMBL" id="FP565575">
    <property type="protein sequence ID" value="CBE68363.1"/>
    <property type="molecule type" value="Genomic_DNA"/>
</dbReference>
<dbReference type="HOGENOM" id="CLU_2751175_0_0_0"/>
<dbReference type="AlphaFoldDB" id="D5MF34"/>
<proteinExistence type="predicted"/>
<accession>D5MF34</accession>
<evidence type="ECO:0008006" key="3">
    <source>
        <dbReference type="Google" id="ProtNLM"/>
    </source>
</evidence>
<protein>
    <recommendedName>
        <fullName evidence="3">PEGA domain-containing protein</fullName>
    </recommendedName>
</protein>
<dbReference type="Proteomes" id="UP000006898">
    <property type="component" value="Chromosome"/>
</dbReference>
<evidence type="ECO:0000313" key="1">
    <source>
        <dbReference type="EMBL" id="CBE68363.1"/>
    </source>
</evidence>
<name>D5MF34_METO1</name>
<sequence length="75" mass="8342">MEYVVVTYPTKRNIRIDGQIAGQCNDTLMVERGHHKFDLGEPQDYQPAAVEKKVQDTTGISPMIIDDFHPAGGVV</sequence>
<reference evidence="1 2" key="1">
    <citation type="journal article" date="2010" name="Nature">
        <title>Nitrite-driven anaerobic methane oxidation by oxygenic bacteria.</title>
        <authorList>
            <person name="Ettwig K.F."/>
            <person name="Butler M.K."/>
            <person name="Le Paslier D."/>
            <person name="Pelletier E."/>
            <person name="Mangenot S."/>
            <person name="Kuypers M.M.M."/>
            <person name="Schreiber F."/>
            <person name="Dutilh B.E."/>
            <person name="Zedelius J."/>
            <person name="de Beer D."/>
            <person name="Gloerich J."/>
            <person name="Wessels H.J.C.T."/>
            <person name="van Allen T."/>
            <person name="Luesken F."/>
            <person name="Wu M."/>
            <person name="van de Pas-Schoonen K.T."/>
            <person name="Op den Camp H.J.M."/>
            <person name="Janssen-Megens E.M."/>
            <person name="Francoijs K-J."/>
            <person name="Stunnenberg H."/>
            <person name="Weissenbach J."/>
            <person name="Jetten M.S.M."/>
            <person name="Strous M."/>
        </authorList>
    </citation>
    <scope>NUCLEOTIDE SEQUENCE [LARGE SCALE GENOMIC DNA]</scope>
</reference>
<dbReference type="STRING" id="671143.DAMO_1303"/>
<organism evidence="1 2">
    <name type="scientific">Methylomirabilis oxygeniifera</name>
    <dbReference type="NCBI Taxonomy" id="671143"/>
    <lineage>
        <taxon>Bacteria</taxon>
        <taxon>Candidatus Methylomirabilota</taxon>
        <taxon>Candidatus Methylomirabilia</taxon>
        <taxon>Candidatus Methylomirabilales</taxon>
        <taxon>Candidatus Methylomirabilaceae</taxon>
        <taxon>Candidatus Methylomirabilis</taxon>
    </lineage>
</organism>
<gene>
    <name evidence="1" type="ORF">DAMO_1303</name>
</gene>
<dbReference type="KEGG" id="mox:DAMO_1303"/>
<evidence type="ECO:0000313" key="2">
    <source>
        <dbReference type="Proteomes" id="UP000006898"/>
    </source>
</evidence>